<sequence>MIDLSRIKPASRTPRSLGSLQSPESALPAIRAFGSSARRSSTPQHFTGRRDMAPKGAPKDYHNGTSNLSLYGREVISRGVLALSWKCLGSSTDPSHRDNRDVVVDVAYAISKFIS</sequence>
<feature type="region of interest" description="Disordered" evidence="1">
    <location>
        <begin position="1"/>
        <end position="64"/>
    </location>
</feature>
<evidence type="ECO:0000313" key="3">
    <source>
        <dbReference type="Proteomes" id="UP000639643"/>
    </source>
</evidence>
<feature type="compositionally biased region" description="Polar residues" evidence="1">
    <location>
        <begin position="13"/>
        <end position="24"/>
    </location>
</feature>
<protein>
    <submittedName>
        <fullName evidence="2">Uncharacterized protein</fullName>
    </submittedName>
</protein>
<proteinExistence type="predicted"/>
<name>A0A8H6U8A9_9PEZI</name>
<accession>A0A8H6U8A9</accession>
<gene>
    <name evidence="2" type="ORF">CMUS01_01622</name>
</gene>
<dbReference type="Proteomes" id="UP000639643">
    <property type="component" value="Unassembled WGS sequence"/>
</dbReference>
<evidence type="ECO:0000313" key="2">
    <source>
        <dbReference type="EMBL" id="KAF6843956.1"/>
    </source>
</evidence>
<feature type="compositionally biased region" description="Basic and acidic residues" evidence="1">
    <location>
        <begin position="48"/>
        <end position="62"/>
    </location>
</feature>
<evidence type="ECO:0000256" key="1">
    <source>
        <dbReference type="SAM" id="MobiDB-lite"/>
    </source>
</evidence>
<comment type="caution">
    <text evidence="2">The sequence shown here is derived from an EMBL/GenBank/DDBJ whole genome shotgun (WGS) entry which is preliminary data.</text>
</comment>
<organism evidence="2 3">
    <name type="scientific">Colletotrichum musicola</name>
    <dbReference type="NCBI Taxonomy" id="2175873"/>
    <lineage>
        <taxon>Eukaryota</taxon>
        <taxon>Fungi</taxon>
        <taxon>Dikarya</taxon>
        <taxon>Ascomycota</taxon>
        <taxon>Pezizomycotina</taxon>
        <taxon>Sordariomycetes</taxon>
        <taxon>Hypocreomycetidae</taxon>
        <taxon>Glomerellales</taxon>
        <taxon>Glomerellaceae</taxon>
        <taxon>Colletotrichum</taxon>
        <taxon>Colletotrichum orchidearum species complex</taxon>
    </lineage>
</organism>
<dbReference type="EMBL" id="WIGM01000028">
    <property type="protein sequence ID" value="KAF6843956.1"/>
    <property type="molecule type" value="Genomic_DNA"/>
</dbReference>
<dbReference type="AlphaFoldDB" id="A0A8H6U8A9"/>
<keyword evidence="3" id="KW-1185">Reference proteome</keyword>
<reference evidence="2" key="1">
    <citation type="journal article" date="2020" name="Phytopathology">
        <title>Genome Sequence Resources of Colletotrichum truncatum, C. plurivorum, C. musicola, and C. sojae: Four Species Pathogenic to Soybean (Glycine max).</title>
        <authorList>
            <person name="Rogerio F."/>
            <person name="Boufleur T.R."/>
            <person name="Ciampi-Guillardi M."/>
            <person name="Sukno S.A."/>
            <person name="Thon M.R."/>
            <person name="Massola Junior N.S."/>
            <person name="Baroncelli R."/>
        </authorList>
    </citation>
    <scope>NUCLEOTIDE SEQUENCE</scope>
    <source>
        <strain evidence="2">LFN0074</strain>
    </source>
</reference>